<evidence type="ECO:0000256" key="1">
    <source>
        <dbReference type="SAM" id="MobiDB-lite"/>
    </source>
</evidence>
<organism evidence="3 4">
    <name type="scientific">Podarcis lilfordi</name>
    <name type="common">Lilford's wall lizard</name>
    <dbReference type="NCBI Taxonomy" id="74358"/>
    <lineage>
        <taxon>Eukaryota</taxon>
        <taxon>Metazoa</taxon>
        <taxon>Chordata</taxon>
        <taxon>Craniata</taxon>
        <taxon>Vertebrata</taxon>
        <taxon>Euteleostomi</taxon>
        <taxon>Lepidosauria</taxon>
        <taxon>Squamata</taxon>
        <taxon>Bifurcata</taxon>
        <taxon>Unidentata</taxon>
        <taxon>Episquamata</taxon>
        <taxon>Laterata</taxon>
        <taxon>Lacertibaenia</taxon>
        <taxon>Lacertidae</taxon>
        <taxon>Podarcis</taxon>
    </lineage>
</organism>
<keyword evidence="2" id="KW-1133">Transmembrane helix</keyword>
<dbReference type="Proteomes" id="UP001178461">
    <property type="component" value="Chromosome 1"/>
</dbReference>
<evidence type="ECO:0000256" key="2">
    <source>
        <dbReference type="SAM" id="Phobius"/>
    </source>
</evidence>
<keyword evidence="2" id="KW-0812">Transmembrane</keyword>
<keyword evidence="2" id="KW-0472">Membrane</keyword>
<reference evidence="3" key="1">
    <citation type="submission" date="2022-12" db="EMBL/GenBank/DDBJ databases">
        <authorList>
            <person name="Alioto T."/>
            <person name="Alioto T."/>
            <person name="Gomez Garrido J."/>
        </authorList>
    </citation>
    <scope>NUCLEOTIDE SEQUENCE</scope>
</reference>
<evidence type="ECO:0008006" key="5">
    <source>
        <dbReference type="Google" id="ProtNLM"/>
    </source>
</evidence>
<feature type="transmembrane region" description="Helical" evidence="2">
    <location>
        <begin position="530"/>
        <end position="551"/>
    </location>
</feature>
<gene>
    <name evidence="3" type="ORF">PODLI_1B001515</name>
</gene>
<evidence type="ECO:0000313" key="3">
    <source>
        <dbReference type="EMBL" id="CAI5763158.1"/>
    </source>
</evidence>
<feature type="compositionally biased region" description="Polar residues" evidence="1">
    <location>
        <begin position="323"/>
        <end position="337"/>
    </location>
</feature>
<feature type="region of interest" description="Disordered" evidence="1">
    <location>
        <begin position="1"/>
        <end position="79"/>
    </location>
</feature>
<dbReference type="AlphaFoldDB" id="A0AA35JR31"/>
<accession>A0AA35JR31</accession>
<feature type="compositionally biased region" description="Low complexity" evidence="1">
    <location>
        <begin position="48"/>
        <end position="62"/>
    </location>
</feature>
<feature type="compositionally biased region" description="Polar residues" evidence="1">
    <location>
        <begin position="419"/>
        <end position="450"/>
    </location>
</feature>
<sequence length="578" mass="61934">MQFAKSHSNKTKIDKINKTAASSQKRSKQKTKSRFIPNIKPRKRRSSRPSSTGAEEAAAGTEQPGKGRAHKDRHLKRHPLHYETRRFYVRERDCFRGRTPSRRARRAEVGCGCSGEDVLLKTRQQLLNLEERGVQVTHVHLLSSEKHCKQACKGPTASGNLYCWSVLYQSHCVLLRCPQLSACQNASTQDVKELMGEFVIRKRRDHEGALQTNNTGKSAGEQELLNKTRLAETETKVPLLPKAPERKVAEGTAVSTTTTATSTIAAISQGRATAITTASNNVTTTHGNTTLGIPNVTSGPSTPPQKPSLPPTPFHLTESAITVNSTSSSKGAQTSKLTLGVAKTTETPRTIPTSFATAANNPVLPTTNKTGMATGTLVPVSSSSVGSSSRSPVNSSSNAATPNPPASATQSSLATATQNLPTSTATGISQTTKRPSTVATKSAELTTIVKTTPDRVTPRVAAKGAETTTAAEQPVSATSQPVLVTTYTNPLSVFATKSPVAPPKSVTINQGQDQQDTGSEGSYRPVDVSLLLAVLLFGVLFFVTIVVLFVIQAYESYRKKDYTQVDYLINGMYADSEM</sequence>
<feature type="region of interest" description="Disordered" evidence="1">
    <location>
        <begin position="283"/>
        <end position="309"/>
    </location>
</feature>
<feature type="compositionally biased region" description="Basic residues" evidence="1">
    <location>
        <begin position="67"/>
        <end position="79"/>
    </location>
</feature>
<dbReference type="EMBL" id="OX395126">
    <property type="protein sequence ID" value="CAI5763158.1"/>
    <property type="molecule type" value="Genomic_DNA"/>
</dbReference>
<evidence type="ECO:0000313" key="4">
    <source>
        <dbReference type="Proteomes" id="UP001178461"/>
    </source>
</evidence>
<feature type="compositionally biased region" description="Polar residues" evidence="1">
    <location>
        <begin position="283"/>
        <end position="299"/>
    </location>
</feature>
<feature type="region of interest" description="Disordered" evidence="1">
    <location>
        <begin position="323"/>
        <end position="474"/>
    </location>
</feature>
<feature type="compositionally biased region" description="Polar residues" evidence="1">
    <location>
        <begin position="344"/>
        <end position="373"/>
    </location>
</feature>
<keyword evidence="4" id="KW-1185">Reference proteome</keyword>
<protein>
    <recommendedName>
        <fullName evidence="5">MANSC domain-containing protein</fullName>
    </recommendedName>
</protein>
<name>A0AA35JR31_9SAUR</name>
<proteinExistence type="predicted"/>
<feature type="compositionally biased region" description="Low complexity" evidence="1">
    <location>
        <begin position="378"/>
        <end position="418"/>
    </location>
</feature>